<keyword evidence="3" id="KW-0813">Transport</keyword>
<protein>
    <submittedName>
        <fullName evidence="6">ABC transporter substrate-binding protein</fullName>
    </submittedName>
</protein>
<dbReference type="InterPro" id="IPR039424">
    <property type="entry name" value="SBP_5"/>
</dbReference>
<dbReference type="Pfam" id="PF00496">
    <property type="entry name" value="SBP_bac_5"/>
    <property type="match status" value="1"/>
</dbReference>
<sequence>MSEAARLPGLPRRGFLGLSAGAALLAAGCRSATDPEAGAAPGGTAAASAPDLQIVYGSAPDPTQLLHRGPDTPAFVNLVLDRLVDLDPATLQPVPWLATSWEWSADRLKLVLKLREDVTFHDGHALEADDVVFSLVGATKSSQVKPLLERLADVKASARNEVTLTLAKPTSNLFDALAFNPVVDARTYVEGRASDTVNGTGPFGWRSFKGGNQLDLVRNERYWQSGRPRFERITVRSVTSSQAALSALQSGQGHLIGAVPGRDLKVLAGNPGFTVQSAKASYQQAFLGVNVASKPFDDLRVRQALQYAVDRERIVAQVYGGHAEASSLPWPSNTPGVTPDQVTRYRHDPEKARGLLREAGAEGARVPLTAANSPVFSSLVELVKFDLEQAGFGVDVQLLDNAAIQPKIQQGTLEGLFVANHGMVSVSPLSGITVSGPLQVGRNTSHVTDPAYADLQARAFAAADEQARADVNHELSEYLLAQSFHITLAHAWETYAFASSVRDVSTSALGYLKLTDTRRDA</sequence>
<dbReference type="InterPro" id="IPR006311">
    <property type="entry name" value="TAT_signal"/>
</dbReference>
<dbReference type="PROSITE" id="PS51318">
    <property type="entry name" value="TAT"/>
    <property type="match status" value="1"/>
</dbReference>
<evidence type="ECO:0000256" key="2">
    <source>
        <dbReference type="ARBA" id="ARBA00005695"/>
    </source>
</evidence>
<comment type="subcellular location">
    <subcellularLocation>
        <location evidence="1">Cell envelope</location>
    </subcellularLocation>
</comment>
<dbReference type="CDD" id="cd00995">
    <property type="entry name" value="PBP2_NikA_DppA_OppA_like"/>
    <property type="match status" value="1"/>
</dbReference>
<dbReference type="Gene3D" id="3.10.105.10">
    <property type="entry name" value="Dipeptide-binding Protein, Domain 3"/>
    <property type="match status" value="1"/>
</dbReference>
<dbReference type="Proteomes" id="UP001499863">
    <property type="component" value="Unassembled WGS sequence"/>
</dbReference>
<dbReference type="InterPro" id="IPR000914">
    <property type="entry name" value="SBP_5_dom"/>
</dbReference>
<evidence type="ECO:0000313" key="7">
    <source>
        <dbReference type="Proteomes" id="UP001499863"/>
    </source>
</evidence>
<name>A0ABN1XYA7_9ACTN</name>
<comment type="similarity">
    <text evidence="2">Belongs to the bacterial solute-binding protein 5 family.</text>
</comment>
<feature type="domain" description="Solute-binding protein family 5" evidence="5">
    <location>
        <begin position="92"/>
        <end position="415"/>
    </location>
</feature>
<dbReference type="PANTHER" id="PTHR30290:SF10">
    <property type="entry name" value="PERIPLASMIC OLIGOPEPTIDE-BINDING PROTEIN-RELATED"/>
    <property type="match status" value="1"/>
</dbReference>
<dbReference type="InterPro" id="IPR030678">
    <property type="entry name" value="Peptide/Ni-bd"/>
</dbReference>
<dbReference type="PIRSF" id="PIRSF002741">
    <property type="entry name" value="MppA"/>
    <property type="match status" value="1"/>
</dbReference>
<organism evidence="6 7">
    <name type="scientific">Kitasatospora putterlickiae</name>
    <dbReference type="NCBI Taxonomy" id="221725"/>
    <lineage>
        <taxon>Bacteria</taxon>
        <taxon>Bacillati</taxon>
        <taxon>Actinomycetota</taxon>
        <taxon>Actinomycetes</taxon>
        <taxon>Kitasatosporales</taxon>
        <taxon>Streptomycetaceae</taxon>
        <taxon>Kitasatospora</taxon>
    </lineage>
</organism>
<evidence type="ECO:0000256" key="4">
    <source>
        <dbReference type="ARBA" id="ARBA00022729"/>
    </source>
</evidence>
<comment type="caution">
    <text evidence="6">The sequence shown here is derived from an EMBL/GenBank/DDBJ whole genome shotgun (WGS) entry which is preliminary data.</text>
</comment>
<keyword evidence="4" id="KW-0732">Signal</keyword>
<evidence type="ECO:0000256" key="1">
    <source>
        <dbReference type="ARBA" id="ARBA00004196"/>
    </source>
</evidence>
<dbReference type="Gene3D" id="3.40.190.10">
    <property type="entry name" value="Periplasmic binding protein-like II"/>
    <property type="match status" value="1"/>
</dbReference>
<gene>
    <name evidence="6" type="ORF">GCM10009639_21260</name>
</gene>
<proteinExistence type="inferred from homology"/>
<evidence type="ECO:0000259" key="5">
    <source>
        <dbReference type="Pfam" id="PF00496"/>
    </source>
</evidence>
<dbReference type="PANTHER" id="PTHR30290">
    <property type="entry name" value="PERIPLASMIC BINDING COMPONENT OF ABC TRANSPORTER"/>
    <property type="match status" value="1"/>
</dbReference>
<accession>A0ABN1XYA7</accession>
<dbReference type="SUPFAM" id="SSF53850">
    <property type="entry name" value="Periplasmic binding protein-like II"/>
    <property type="match status" value="1"/>
</dbReference>
<dbReference type="Gene3D" id="3.90.76.10">
    <property type="entry name" value="Dipeptide-binding Protein, Domain 1"/>
    <property type="match status" value="1"/>
</dbReference>
<evidence type="ECO:0000256" key="3">
    <source>
        <dbReference type="ARBA" id="ARBA00022448"/>
    </source>
</evidence>
<keyword evidence="7" id="KW-1185">Reference proteome</keyword>
<dbReference type="EMBL" id="BAAAKJ010000110">
    <property type="protein sequence ID" value="GAA1391419.1"/>
    <property type="molecule type" value="Genomic_DNA"/>
</dbReference>
<evidence type="ECO:0000313" key="6">
    <source>
        <dbReference type="EMBL" id="GAA1391419.1"/>
    </source>
</evidence>
<dbReference type="PROSITE" id="PS51257">
    <property type="entry name" value="PROKAR_LIPOPROTEIN"/>
    <property type="match status" value="1"/>
</dbReference>
<dbReference type="RefSeq" id="WP_344332020.1">
    <property type="nucleotide sequence ID" value="NZ_BAAAKJ010000110.1"/>
</dbReference>
<reference evidence="6 7" key="1">
    <citation type="journal article" date="2019" name="Int. J. Syst. Evol. Microbiol.">
        <title>The Global Catalogue of Microorganisms (GCM) 10K type strain sequencing project: providing services to taxonomists for standard genome sequencing and annotation.</title>
        <authorList>
            <consortium name="The Broad Institute Genomics Platform"/>
            <consortium name="The Broad Institute Genome Sequencing Center for Infectious Disease"/>
            <person name="Wu L."/>
            <person name="Ma J."/>
        </authorList>
    </citation>
    <scope>NUCLEOTIDE SEQUENCE [LARGE SCALE GENOMIC DNA]</scope>
    <source>
        <strain evidence="6 7">JCM 12393</strain>
    </source>
</reference>